<dbReference type="GO" id="GO:0016787">
    <property type="term" value="F:hydrolase activity"/>
    <property type="evidence" value="ECO:0007669"/>
    <property type="project" value="UniProtKB-KW"/>
</dbReference>
<dbReference type="SUPFAM" id="SSF54197">
    <property type="entry name" value="HIT-like"/>
    <property type="match status" value="1"/>
</dbReference>
<evidence type="ECO:0000313" key="11">
    <source>
        <dbReference type="EMBL" id="CAG9864569.1"/>
    </source>
</evidence>
<evidence type="ECO:0000256" key="3">
    <source>
        <dbReference type="ARBA" id="ARBA00024472"/>
    </source>
</evidence>
<comment type="catalytic activity">
    <reaction evidence="3">
        <text>adenosine 5'-phosphoramidate + H2O = NH4(+) + AMP</text>
        <dbReference type="Rhea" id="RHEA:67916"/>
        <dbReference type="ChEBI" id="CHEBI:15377"/>
        <dbReference type="ChEBI" id="CHEBI:28938"/>
        <dbReference type="ChEBI" id="CHEBI:57890"/>
        <dbReference type="ChEBI" id="CHEBI:456215"/>
    </reaction>
</comment>
<keyword evidence="1" id="KW-0547">Nucleotide-binding</keyword>
<feature type="domain" description="HIT" evidence="10">
    <location>
        <begin position="7"/>
        <end position="114"/>
    </location>
</feature>
<feature type="short sequence motif" description="Histidine triad motif" evidence="8 9">
    <location>
        <begin position="99"/>
        <end position="103"/>
    </location>
</feature>
<organism evidence="11 12">
    <name type="scientific">Phyllotreta striolata</name>
    <name type="common">Striped flea beetle</name>
    <name type="synonym">Crioceris striolata</name>
    <dbReference type="NCBI Taxonomy" id="444603"/>
    <lineage>
        <taxon>Eukaryota</taxon>
        <taxon>Metazoa</taxon>
        <taxon>Ecdysozoa</taxon>
        <taxon>Arthropoda</taxon>
        <taxon>Hexapoda</taxon>
        <taxon>Insecta</taxon>
        <taxon>Pterygota</taxon>
        <taxon>Neoptera</taxon>
        <taxon>Endopterygota</taxon>
        <taxon>Coleoptera</taxon>
        <taxon>Polyphaga</taxon>
        <taxon>Cucujiformia</taxon>
        <taxon>Chrysomeloidea</taxon>
        <taxon>Chrysomelidae</taxon>
        <taxon>Galerucinae</taxon>
        <taxon>Alticini</taxon>
        <taxon>Phyllotreta</taxon>
    </lineage>
</organism>
<name>A0A9N9XU94_PHYSR</name>
<evidence type="ECO:0000256" key="8">
    <source>
        <dbReference type="PIRSR" id="PIRSR601310-3"/>
    </source>
</evidence>
<evidence type="ECO:0000259" key="10">
    <source>
        <dbReference type="PROSITE" id="PS51084"/>
    </source>
</evidence>
<sequence>MASASCIFCKIISGSAPATKLFENEEFVAFKDIKPAANFHCLVIPKQHILNIKSLSTHEDKLLVERMMQVGKRILEENNGNLNDLRLGFHCPPFNSVGHLHMHVISPASEMSLYNKLIFQPNTYWFQSAEDTLNQLNNKL</sequence>
<dbReference type="PRINTS" id="PR00332">
    <property type="entry name" value="HISTRIAD"/>
</dbReference>
<evidence type="ECO:0000256" key="9">
    <source>
        <dbReference type="PROSITE-ProRule" id="PRU00464"/>
    </source>
</evidence>
<evidence type="ECO:0000256" key="1">
    <source>
        <dbReference type="ARBA" id="ARBA00022741"/>
    </source>
</evidence>
<protein>
    <recommendedName>
        <fullName evidence="5">Adenosine 5'-monophosphoramidase HINT3</fullName>
    </recommendedName>
    <alternativeName>
        <fullName evidence="6">Histidine triad nucleotide-binding protein 3</fullName>
    </alternativeName>
</protein>
<dbReference type="Gene3D" id="3.30.428.10">
    <property type="entry name" value="HIT-like"/>
    <property type="match status" value="1"/>
</dbReference>
<feature type="active site" description="Tele-AMP-histidine intermediate" evidence="7">
    <location>
        <position position="101"/>
    </location>
</feature>
<evidence type="ECO:0000256" key="6">
    <source>
        <dbReference type="ARBA" id="ARBA00042361"/>
    </source>
</evidence>
<keyword evidence="2" id="KW-0378">Hydrolase</keyword>
<evidence type="ECO:0000256" key="7">
    <source>
        <dbReference type="PIRSR" id="PIRSR601310-1"/>
    </source>
</evidence>
<dbReference type="PROSITE" id="PS51084">
    <property type="entry name" value="HIT_2"/>
    <property type="match status" value="1"/>
</dbReference>
<dbReference type="PANTHER" id="PTHR12486:SF5">
    <property type="entry name" value="ADENOSINE 5'-MONOPHOSPHORAMIDASE HINT3"/>
    <property type="match status" value="1"/>
</dbReference>
<dbReference type="InterPro" id="IPR011146">
    <property type="entry name" value="HIT-like"/>
</dbReference>
<dbReference type="Proteomes" id="UP001153712">
    <property type="component" value="Chromosome 8"/>
</dbReference>
<dbReference type="GO" id="GO:0000166">
    <property type="term" value="F:nucleotide binding"/>
    <property type="evidence" value="ECO:0007669"/>
    <property type="project" value="UniProtKB-KW"/>
</dbReference>
<dbReference type="EMBL" id="OU900101">
    <property type="protein sequence ID" value="CAG9864569.1"/>
    <property type="molecule type" value="Genomic_DNA"/>
</dbReference>
<evidence type="ECO:0000256" key="4">
    <source>
        <dbReference type="ARBA" id="ARBA00025764"/>
    </source>
</evidence>
<dbReference type="PANTHER" id="PTHR12486">
    <property type="entry name" value="APRATAXIN-RELATED"/>
    <property type="match status" value="1"/>
</dbReference>
<dbReference type="OrthoDB" id="1915375at2759"/>
<accession>A0A9N9XU94</accession>
<proteinExistence type="inferred from homology"/>
<evidence type="ECO:0000256" key="5">
    <source>
        <dbReference type="ARBA" id="ARBA00039802"/>
    </source>
</evidence>
<evidence type="ECO:0000313" key="12">
    <source>
        <dbReference type="Proteomes" id="UP001153712"/>
    </source>
</evidence>
<keyword evidence="12" id="KW-1185">Reference proteome</keyword>
<gene>
    <name evidence="11" type="ORF">PHYEVI_LOCUS10822</name>
</gene>
<comment type="similarity">
    <text evidence="4">Belongs to the HINT family.</text>
</comment>
<dbReference type="InterPro" id="IPR036265">
    <property type="entry name" value="HIT-like_sf"/>
</dbReference>
<dbReference type="Pfam" id="PF11969">
    <property type="entry name" value="DcpS_C"/>
    <property type="match status" value="1"/>
</dbReference>
<dbReference type="InterPro" id="IPR001310">
    <property type="entry name" value="Histidine_triad_HIT"/>
</dbReference>
<evidence type="ECO:0000256" key="2">
    <source>
        <dbReference type="ARBA" id="ARBA00022801"/>
    </source>
</evidence>
<dbReference type="AlphaFoldDB" id="A0A9N9XU94"/>
<reference evidence="11" key="1">
    <citation type="submission" date="2022-01" db="EMBL/GenBank/DDBJ databases">
        <authorList>
            <person name="King R."/>
        </authorList>
    </citation>
    <scope>NUCLEOTIDE SEQUENCE</scope>
</reference>